<protein>
    <recommendedName>
        <fullName evidence="4">DUF4142 domain-containing protein</fullName>
    </recommendedName>
</protein>
<keyword evidence="1" id="KW-0732">Signal</keyword>
<evidence type="ECO:0008006" key="4">
    <source>
        <dbReference type="Google" id="ProtNLM"/>
    </source>
</evidence>
<evidence type="ECO:0000256" key="1">
    <source>
        <dbReference type="SAM" id="SignalP"/>
    </source>
</evidence>
<comment type="caution">
    <text evidence="2">The sequence shown here is derived from an EMBL/GenBank/DDBJ whole genome shotgun (WGS) entry which is preliminary data.</text>
</comment>
<organism evidence="2 3">
    <name type="scientific">Sphingobacterium corticibacterium</name>
    <dbReference type="NCBI Taxonomy" id="2484746"/>
    <lineage>
        <taxon>Bacteria</taxon>
        <taxon>Pseudomonadati</taxon>
        <taxon>Bacteroidota</taxon>
        <taxon>Sphingobacteriia</taxon>
        <taxon>Sphingobacteriales</taxon>
        <taxon>Sphingobacteriaceae</taxon>
        <taxon>Sphingobacterium</taxon>
    </lineage>
</organism>
<dbReference type="RefSeq" id="WP_130140881.1">
    <property type="nucleotide sequence ID" value="NZ_SGIT01000001.1"/>
</dbReference>
<accession>A0A4Q6Y0Z7</accession>
<evidence type="ECO:0000313" key="3">
    <source>
        <dbReference type="Proteomes" id="UP000292855"/>
    </source>
</evidence>
<name>A0A4Q6Y0Z7_9SPHI</name>
<feature type="chain" id="PRO_5020845629" description="DUF4142 domain-containing protein" evidence="1">
    <location>
        <begin position="22"/>
        <end position="178"/>
    </location>
</feature>
<keyword evidence="3" id="KW-1185">Reference proteome</keyword>
<proteinExistence type="predicted"/>
<dbReference type="OrthoDB" id="1191109at2"/>
<dbReference type="EMBL" id="SGIT01000001">
    <property type="protein sequence ID" value="RZF62656.1"/>
    <property type="molecule type" value="Genomic_DNA"/>
</dbReference>
<sequence length="178" mass="20213">MKKIYYIKCLLLVALTGVVSCGPSPKKVVAQTWLNTNNITTYYSPKFFNELMEKKAKNNITVYKDGAVTKGTAVAYVQQYVIATIDENLKKVEGLSAKGDNKELIEASLEVFRYSKSVFENEYLEIAAMIDEEKPSEEIQVAIDNLFAKHDGEMQIRFERLDSYAIPYAEKHNVPIIK</sequence>
<dbReference type="Proteomes" id="UP000292855">
    <property type="component" value="Unassembled WGS sequence"/>
</dbReference>
<gene>
    <name evidence="2" type="ORF">EWE74_07670</name>
</gene>
<dbReference type="AlphaFoldDB" id="A0A4Q6Y0Z7"/>
<dbReference type="PROSITE" id="PS51257">
    <property type="entry name" value="PROKAR_LIPOPROTEIN"/>
    <property type="match status" value="1"/>
</dbReference>
<reference evidence="2 3" key="1">
    <citation type="submission" date="2019-02" db="EMBL/GenBank/DDBJ databases">
        <authorList>
            <person name="Li Y."/>
        </authorList>
    </citation>
    <scope>NUCLEOTIDE SEQUENCE [LARGE SCALE GENOMIC DNA]</scope>
    <source>
        <strain evidence="2 3">30C10-4-7</strain>
    </source>
</reference>
<feature type="signal peptide" evidence="1">
    <location>
        <begin position="1"/>
        <end position="21"/>
    </location>
</feature>
<evidence type="ECO:0000313" key="2">
    <source>
        <dbReference type="EMBL" id="RZF62656.1"/>
    </source>
</evidence>